<organism evidence="7 8">
    <name type="scientific">Zingiber officinale</name>
    <name type="common">Ginger</name>
    <name type="synonym">Amomum zingiber</name>
    <dbReference type="NCBI Taxonomy" id="94328"/>
    <lineage>
        <taxon>Eukaryota</taxon>
        <taxon>Viridiplantae</taxon>
        <taxon>Streptophyta</taxon>
        <taxon>Embryophyta</taxon>
        <taxon>Tracheophyta</taxon>
        <taxon>Spermatophyta</taxon>
        <taxon>Magnoliopsida</taxon>
        <taxon>Liliopsida</taxon>
        <taxon>Zingiberales</taxon>
        <taxon>Zingiberaceae</taxon>
        <taxon>Zingiber</taxon>
    </lineage>
</organism>
<dbReference type="PANTHER" id="PTHR31079:SF2">
    <property type="entry name" value="NAC DOMAIN CONTAINING PROTEIN 44-RELATED"/>
    <property type="match status" value="1"/>
</dbReference>
<evidence type="ECO:0000256" key="5">
    <source>
        <dbReference type="SAM" id="MobiDB-lite"/>
    </source>
</evidence>
<name>A0A8J5FTN5_ZINOF</name>
<dbReference type="PROSITE" id="PS51005">
    <property type="entry name" value="NAC"/>
    <property type="match status" value="1"/>
</dbReference>
<evidence type="ECO:0000313" key="8">
    <source>
        <dbReference type="Proteomes" id="UP000734854"/>
    </source>
</evidence>
<dbReference type="Gene3D" id="2.170.150.80">
    <property type="entry name" value="NAC domain"/>
    <property type="match status" value="1"/>
</dbReference>
<dbReference type="Proteomes" id="UP000734854">
    <property type="component" value="Unassembled WGS sequence"/>
</dbReference>
<dbReference type="GO" id="GO:0003700">
    <property type="term" value="F:DNA-binding transcription factor activity"/>
    <property type="evidence" value="ECO:0007669"/>
    <property type="project" value="InterPro"/>
</dbReference>
<dbReference type="EMBL" id="JACMSC010000014">
    <property type="protein sequence ID" value="KAG6490655.1"/>
    <property type="molecule type" value="Genomic_DNA"/>
</dbReference>
<sequence length="318" mass="35331">MQCSPMKSMTRRPSQYLPAGAPKKVSPLGAETVEKAADMPPVSEFESPKLKMAGKEHGDDEEEEDEKMVATSDWPGFPAGVKFDPSDVELLEHLAARTGLGNSKPHVLIDEFIPTLEDDAGICYTHPQNLPGAVKDGSGSAHFFHRISSAYAKGPRKRRRISRCGSSEEPAVRWHKTGRTKRVLDINGVQKGWKKIMLLHESSKGVAKPDRAKWVMHQYHIGAGEDESEGQLVVSKVFYQRVQSRNPSTSSPRPLRRPEIGIESVPQTEYAFDSEVNGTNARGFADLDEILVDTPPDFQLSDLQFGSQESAMSWLERY</sequence>
<dbReference type="GO" id="GO:0005634">
    <property type="term" value="C:nucleus"/>
    <property type="evidence" value="ECO:0007669"/>
    <property type="project" value="TreeGrafter"/>
</dbReference>
<dbReference type="Pfam" id="PF02365">
    <property type="entry name" value="NAM"/>
    <property type="match status" value="1"/>
</dbReference>
<dbReference type="SUPFAM" id="SSF101941">
    <property type="entry name" value="NAC domain"/>
    <property type="match status" value="1"/>
</dbReference>
<feature type="region of interest" description="Disordered" evidence="5">
    <location>
        <begin position="1"/>
        <end position="67"/>
    </location>
</feature>
<feature type="compositionally biased region" description="Polar residues" evidence="5">
    <location>
        <begin position="1"/>
        <end position="13"/>
    </location>
</feature>
<keyword evidence="2" id="KW-0238">DNA-binding</keyword>
<evidence type="ECO:0000256" key="4">
    <source>
        <dbReference type="ARBA" id="ARBA00023242"/>
    </source>
</evidence>
<proteinExistence type="predicted"/>
<keyword evidence="3" id="KW-0804">Transcription</keyword>
<dbReference type="GO" id="GO:0000976">
    <property type="term" value="F:transcription cis-regulatory region binding"/>
    <property type="evidence" value="ECO:0007669"/>
    <property type="project" value="TreeGrafter"/>
</dbReference>
<feature type="domain" description="NAC" evidence="6">
    <location>
        <begin position="77"/>
        <end position="240"/>
    </location>
</feature>
<dbReference type="InterPro" id="IPR003441">
    <property type="entry name" value="NAC-dom"/>
</dbReference>
<evidence type="ECO:0000313" key="7">
    <source>
        <dbReference type="EMBL" id="KAG6490655.1"/>
    </source>
</evidence>
<dbReference type="InterPro" id="IPR036093">
    <property type="entry name" value="NAC_dom_sf"/>
</dbReference>
<accession>A0A8J5FTN5</accession>
<gene>
    <name evidence="7" type="ORF">ZIOFF_051965</name>
</gene>
<dbReference type="AlphaFoldDB" id="A0A8J5FTN5"/>
<protein>
    <recommendedName>
        <fullName evidence="6">NAC domain-containing protein</fullName>
    </recommendedName>
</protein>
<keyword evidence="4" id="KW-0539">Nucleus</keyword>
<reference evidence="7 8" key="1">
    <citation type="submission" date="2020-08" db="EMBL/GenBank/DDBJ databases">
        <title>Plant Genome Project.</title>
        <authorList>
            <person name="Zhang R.-G."/>
        </authorList>
    </citation>
    <scope>NUCLEOTIDE SEQUENCE [LARGE SCALE GENOMIC DNA]</scope>
    <source>
        <tissue evidence="7">Rhizome</tissue>
    </source>
</reference>
<evidence type="ECO:0000256" key="2">
    <source>
        <dbReference type="ARBA" id="ARBA00023125"/>
    </source>
</evidence>
<comment type="caution">
    <text evidence="7">The sequence shown here is derived from an EMBL/GenBank/DDBJ whole genome shotgun (WGS) entry which is preliminary data.</text>
</comment>
<evidence type="ECO:0000259" key="6">
    <source>
        <dbReference type="PROSITE" id="PS51005"/>
    </source>
</evidence>
<evidence type="ECO:0000256" key="3">
    <source>
        <dbReference type="ARBA" id="ARBA00023163"/>
    </source>
</evidence>
<dbReference type="PANTHER" id="PTHR31079">
    <property type="entry name" value="NAC DOMAIN-CONTAINING PROTEIN 73"/>
    <property type="match status" value="1"/>
</dbReference>
<feature type="compositionally biased region" description="Basic and acidic residues" evidence="5">
    <location>
        <begin position="46"/>
        <end position="58"/>
    </location>
</feature>
<keyword evidence="1" id="KW-0805">Transcription regulation</keyword>
<evidence type="ECO:0000256" key="1">
    <source>
        <dbReference type="ARBA" id="ARBA00023015"/>
    </source>
</evidence>
<dbReference type="InterPro" id="IPR044799">
    <property type="entry name" value="SOG1-like"/>
</dbReference>
<keyword evidence="8" id="KW-1185">Reference proteome</keyword>
<dbReference type="FunFam" id="2.170.150.80:FF:000009">
    <property type="entry name" value="NAC domain-containing protein 8"/>
    <property type="match status" value="1"/>
</dbReference>